<protein>
    <submittedName>
        <fullName evidence="2">DUF2800 domain-containing protein</fullName>
    </submittedName>
</protein>
<reference evidence="2" key="2">
    <citation type="submission" date="2023-10" db="EMBL/GenBank/DDBJ databases">
        <authorList>
            <person name="Choi B."/>
        </authorList>
    </citation>
    <scope>NUCLEOTIDE SEQUENCE</scope>
    <source>
        <strain evidence="2">UMB0763</strain>
    </source>
</reference>
<feature type="region of interest" description="Disordered" evidence="1">
    <location>
        <begin position="172"/>
        <end position="194"/>
    </location>
</feature>
<feature type="region of interest" description="Disordered" evidence="1">
    <location>
        <begin position="88"/>
        <end position="123"/>
    </location>
</feature>
<dbReference type="RefSeq" id="WP_257877944.1">
    <property type="nucleotide sequence ID" value="NZ_CP136958.1"/>
</dbReference>
<dbReference type="EMBL" id="CP136958">
    <property type="protein sequence ID" value="WOT02553.1"/>
    <property type="molecule type" value="Genomic_DNA"/>
</dbReference>
<accession>A0AAF1BS93</accession>
<dbReference type="Pfam" id="PF10926">
    <property type="entry name" value="DUF2800"/>
    <property type="match status" value="1"/>
</dbReference>
<feature type="compositionally biased region" description="Basic and acidic residues" evidence="1">
    <location>
        <begin position="172"/>
        <end position="183"/>
    </location>
</feature>
<gene>
    <name evidence="2" type="ORF">CYJ47_01920</name>
</gene>
<dbReference type="InterPro" id="IPR011604">
    <property type="entry name" value="PDDEXK-like_dom_sf"/>
</dbReference>
<sequence>MTGNYQPRIFIRDVDVDDAGGRTALKETIKDQGLTHVKLLDGAIHELRSFDPILKKSISTNTMAPGDTYARFQYPKVESLGVIGPLTAEEETPAEQQPEKKKPATKKKAAKQEPAKAPEHHDRAHALLSASSSHRWLHCTPSPRLEEQYEDSESPAAAEGTAAHELAEHKLRQRLDQPSERPENPLQNEDMDGYTDDYADRVMAELELASEENPAAFLAIEQKLDFSHIVPDGFGTGDAIIIAEPTMTIIDLKYGKGVKVGAEGNPQMRLYALGALRQFGMIYDIHAIRMVIFQPRINNISVEEISVADLLAWADQVVKPAAEKAIKGEGELEPGEWCQFCRHAPQCPALARHYLQPIPRKADETPAAPNPETLTDTQIAQIVEWSGEIKKWLTKVESYALDQANNGHTYPGLKVVEGRSVRKFTDPDAVASKVEKLGKNPWEKKLLGITAMTKLLGKKTFDAELGELIHKPAGKPTLVPVGDKRPELTPTSAETVFQPIEEGKTA</sequence>
<dbReference type="Gene3D" id="3.90.320.10">
    <property type="match status" value="1"/>
</dbReference>
<dbReference type="KEGG" id="cpyr:CYJ47_01920"/>
<reference evidence="2" key="1">
    <citation type="submission" date="2017-12" db="EMBL/GenBank/DDBJ databases">
        <authorList>
            <person name="Thomas-White K."/>
            <person name="Wolfe A.J."/>
        </authorList>
    </citation>
    <scope>NUCLEOTIDE SEQUENCE</scope>
    <source>
        <strain evidence="2">UMB0763</strain>
    </source>
</reference>
<feature type="region of interest" description="Disordered" evidence="1">
    <location>
        <begin position="477"/>
        <end position="506"/>
    </location>
</feature>
<feature type="compositionally biased region" description="Basic and acidic residues" evidence="1">
    <location>
        <begin position="110"/>
        <end position="123"/>
    </location>
</feature>
<feature type="region of interest" description="Disordered" evidence="1">
    <location>
        <begin position="143"/>
        <end position="162"/>
    </location>
</feature>
<organism evidence="2 3">
    <name type="scientific">Corynebacterium pyruviciproducens</name>
    <dbReference type="NCBI Taxonomy" id="598660"/>
    <lineage>
        <taxon>Bacteria</taxon>
        <taxon>Bacillati</taxon>
        <taxon>Actinomycetota</taxon>
        <taxon>Actinomycetes</taxon>
        <taxon>Mycobacteriales</taxon>
        <taxon>Corynebacteriaceae</taxon>
        <taxon>Corynebacterium</taxon>
    </lineage>
</organism>
<dbReference type="Proteomes" id="UP000234560">
    <property type="component" value="Chromosome"/>
</dbReference>
<name>A0AAF1BS93_9CORY</name>
<dbReference type="InterPro" id="IPR021229">
    <property type="entry name" value="DUF2800"/>
</dbReference>
<dbReference type="AlphaFoldDB" id="A0AAF1BS93"/>
<evidence type="ECO:0000256" key="1">
    <source>
        <dbReference type="SAM" id="MobiDB-lite"/>
    </source>
</evidence>
<evidence type="ECO:0000313" key="3">
    <source>
        <dbReference type="Proteomes" id="UP000234560"/>
    </source>
</evidence>
<proteinExistence type="predicted"/>
<evidence type="ECO:0000313" key="2">
    <source>
        <dbReference type="EMBL" id="WOT02553.1"/>
    </source>
</evidence>